<evidence type="ECO:0008006" key="3">
    <source>
        <dbReference type="Google" id="ProtNLM"/>
    </source>
</evidence>
<dbReference type="PANTHER" id="PTHR47271">
    <property type="entry name" value="ARGININE DEIMINASE"/>
    <property type="match status" value="1"/>
</dbReference>
<proteinExistence type="predicted"/>
<dbReference type="EMBL" id="LTAO01000012">
    <property type="protein sequence ID" value="KYG32349.1"/>
    <property type="molecule type" value="Genomic_DNA"/>
</dbReference>
<evidence type="ECO:0000313" key="2">
    <source>
        <dbReference type="Proteomes" id="UP000075806"/>
    </source>
</evidence>
<dbReference type="OrthoDB" id="9814070at2"/>
<dbReference type="PANTHER" id="PTHR47271:SF2">
    <property type="entry name" value="ARGININE DEIMINASE"/>
    <property type="match status" value="1"/>
</dbReference>
<dbReference type="GO" id="GO:0016990">
    <property type="term" value="F:arginine deiminase activity"/>
    <property type="evidence" value="ECO:0007669"/>
    <property type="project" value="TreeGrafter"/>
</dbReference>
<organism evidence="1 2">
    <name type="scientific">Alkalihalobacillus trypoxylicola</name>
    <dbReference type="NCBI Taxonomy" id="519424"/>
    <lineage>
        <taxon>Bacteria</taxon>
        <taxon>Bacillati</taxon>
        <taxon>Bacillota</taxon>
        <taxon>Bacilli</taxon>
        <taxon>Bacillales</taxon>
        <taxon>Bacillaceae</taxon>
        <taxon>Alkalihalobacillus</taxon>
    </lineage>
</organism>
<keyword evidence="2" id="KW-1185">Reference proteome</keyword>
<gene>
    <name evidence="1" type="ORF">AZF04_06190</name>
</gene>
<dbReference type="Proteomes" id="UP000075806">
    <property type="component" value="Unassembled WGS sequence"/>
</dbReference>
<dbReference type="RefSeq" id="WP_061948619.1">
    <property type="nucleotide sequence ID" value="NZ_LTAO01000012.1"/>
</dbReference>
<reference evidence="1" key="1">
    <citation type="submission" date="2016-02" db="EMBL/GenBank/DDBJ databases">
        <title>Genome sequence of Bacillus trypoxylicola KCTC 13244(T).</title>
        <authorList>
            <person name="Jeong H."/>
            <person name="Park S.-H."/>
            <person name="Choi S.-K."/>
        </authorList>
    </citation>
    <scope>NUCLEOTIDE SEQUENCE [LARGE SCALE GENOMIC DNA]</scope>
    <source>
        <strain evidence="1">KCTC 13244</strain>
    </source>
</reference>
<sequence length="279" mass="32372">MQDTYCQTEYDRLRSVILCEPTYMSIEEAINDIQKVYSRENIDSKKAQGEHQELLKTLRNHDINVKIIPAHSDFPEQVFTRDIGFVIDHTLYAGKLKREIRQGENEQFKEFLQSENIVFQEISDGTIEGGDVIINGDHIYIGNSSRTAKDSLMQIRRNHEDKKIHLIEFDEKYLHLDCVFNPISDKEALIFTDAISEESLLLLKEHFQFIEVSKEEQFQLAVNVLSIGNKQIIALPKNTLTNQQLIDRGYTIIEVDFSEIIKSGGSFRCVTMPLWRENE</sequence>
<evidence type="ECO:0000313" key="1">
    <source>
        <dbReference type="EMBL" id="KYG32349.1"/>
    </source>
</evidence>
<dbReference type="AlphaFoldDB" id="A0A162EDV0"/>
<dbReference type="Pfam" id="PF19420">
    <property type="entry name" value="DDAH_eukar"/>
    <property type="match status" value="1"/>
</dbReference>
<dbReference type="SUPFAM" id="SSF55909">
    <property type="entry name" value="Pentein"/>
    <property type="match status" value="1"/>
</dbReference>
<dbReference type="GO" id="GO:0019546">
    <property type="term" value="P:L-arginine deiminase pathway"/>
    <property type="evidence" value="ECO:0007669"/>
    <property type="project" value="TreeGrafter"/>
</dbReference>
<name>A0A162EDV0_9BACI</name>
<protein>
    <recommendedName>
        <fullName evidence="3">N-dimethylarginine dimethylaminohydrolase</fullName>
    </recommendedName>
</protein>
<dbReference type="Gene3D" id="3.75.10.10">
    <property type="entry name" value="L-arginine/glycine Amidinotransferase, Chain A"/>
    <property type="match status" value="1"/>
</dbReference>
<dbReference type="STRING" id="519424.AZF04_06190"/>
<accession>A0A162EDV0</accession>
<comment type="caution">
    <text evidence="1">The sequence shown here is derived from an EMBL/GenBank/DDBJ whole genome shotgun (WGS) entry which is preliminary data.</text>
</comment>